<reference evidence="1 2" key="1">
    <citation type="submission" date="2016-06" db="EMBL/GenBank/DDBJ databases">
        <title>The Draft Genome Sequence and Annotation of the Desert Woodrat Neotoma lepida.</title>
        <authorList>
            <person name="Campbell M."/>
            <person name="Oakeson K.F."/>
            <person name="Yandell M."/>
            <person name="Halpert J.R."/>
            <person name="Dearing D."/>
        </authorList>
    </citation>
    <scope>NUCLEOTIDE SEQUENCE [LARGE SCALE GENOMIC DNA]</scope>
    <source>
        <strain evidence="1">417</strain>
        <tissue evidence="1">Liver</tissue>
    </source>
</reference>
<organism evidence="1 2">
    <name type="scientific">Neotoma lepida</name>
    <name type="common">Desert woodrat</name>
    <dbReference type="NCBI Taxonomy" id="56216"/>
    <lineage>
        <taxon>Eukaryota</taxon>
        <taxon>Metazoa</taxon>
        <taxon>Chordata</taxon>
        <taxon>Craniata</taxon>
        <taxon>Vertebrata</taxon>
        <taxon>Euteleostomi</taxon>
        <taxon>Mammalia</taxon>
        <taxon>Eutheria</taxon>
        <taxon>Euarchontoglires</taxon>
        <taxon>Glires</taxon>
        <taxon>Rodentia</taxon>
        <taxon>Myomorpha</taxon>
        <taxon>Muroidea</taxon>
        <taxon>Cricetidae</taxon>
        <taxon>Neotominae</taxon>
        <taxon>Neotoma</taxon>
    </lineage>
</organism>
<accession>A0A1A6GJ94</accession>
<proteinExistence type="predicted"/>
<evidence type="ECO:0000313" key="1">
    <source>
        <dbReference type="EMBL" id="OBS66333.1"/>
    </source>
</evidence>
<keyword evidence="2" id="KW-1185">Reference proteome</keyword>
<comment type="caution">
    <text evidence="1">The sequence shown here is derived from an EMBL/GenBank/DDBJ whole genome shotgun (WGS) entry which is preliminary data.</text>
</comment>
<sequence length="251" mass="28294">DVEHEGGNCEQSPLIYLQYCSADTANSRSSEGQDCHMEQQSTSDIRNSVHTAQVLAMGTVKDQDGLGGETETEDEPSCYVDTEPSCYVDTEPSCYVDTEPSYYVDTEPSCYVGVEPFCYVDTEPSCYVDTEPACYVGIKLFCYVDTEPCCYVDTDPSAMWTQNPAAMWTQNPAAITCKHQDLSISFQWILAVEVLSEAEEEGTVELASLPILLQYSYVMRRNRGGPYGHFWRRMKHRRYISISEQTQLQMA</sequence>
<dbReference type="AlphaFoldDB" id="A0A1A6GJ94"/>
<name>A0A1A6GJ94_NEOLE</name>
<dbReference type="EMBL" id="LZPO01087305">
    <property type="protein sequence ID" value="OBS66333.1"/>
    <property type="molecule type" value="Genomic_DNA"/>
</dbReference>
<feature type="non-terminal residue" evidence="1">
    <location>
        <position position="1"/>
    </location>
</feature>
<evidence type="ECO:0000313" key="2">
    <source>
        <dbReference type="Proteomes" id="UP000092124"/>
    </source>
</evidence>
<dbReference type="Proteomes" id="UP000092124">
    <property type="component" value="Unassembled WGS sequence"/>
</dbReference>
<gene>
    <name evidence="1" type="ORF">A6R68_05126</name>
</gene>
<protein>
    <submittedName>
        <fullName evidence="1">Uncharacterized protein</fullName>
    </submittedName>
</protein>